<gene>
    <name evidence="4" type="ORF">J0A66_12965</name>
</gene>
<keyword evidence="5" id="KW-1185">Reference proteome</keyword>
<feature type="transmembrane region" description="Helical" evidence="2">
    <location>
        <begin position="123"/>
        <end position="146"/>
    </location>
</feature>
<feature type="transmembrane region" description="Helical" evidence="2">
    <location>
        <begin position="298"/>
        <end position="316"/>
    </location>
</feature>
<keyword evidence="2" id="KW-0472">Membrane</keyword>
<name>A0A939IPR0_9ALTE</name>
<dbReference type="GO" id="GO:0004175">
    <property type="term" value="F:endopeptidase activity"/>
    <property type="evidence" value="ECO:0007669"/>
    <property type="project" value="UniProtKB-ARBA"/>
</dbReference>
<feature type="compositionally biased region" description="Polar residues" evidence="1">
    <location>
        <begin position="20"/>
        <end position="38"/>
    </location>
</feature>
<feature type="transmembrane region" description="Helical" evidence="2">
    <location>
        <begin position="248"/>
        <end position="268"/>
    </location>
</feature>
<dbReference type="GO" id="GO:0008237">
    <property type="term" value="F:metallopeptidase activity"/>
    <property type="evidence" value="ECO:0007669"/>
    <property type="project" value="UniProtKB-KW"/>
</dbReference>
<organism evidence="4 5">
    <name type="scientific">Bowmanella dokdonensis</name>
    <dbReference type="NCBI Taxonomy" id="751969"/>
    <lineage>
        <taxon>Bacteria</taxon>
        <taxon>Pseudomonadati</taxon>
        <taxon>Pseudomonadota</taxon>
        <taxon>Gammaproteobacteria</taxon>
        <taxon>Alteromonadales</taxon>
        <taxon>Alteromonadaceae</taxon>
        <taxon>Bowmanella</taxon>
    </lineage>
</organism>
<reference evidence="4" key="1">
    <citation type="submission" date="2021-03" db="EMBL/GenBank/DDBJ databases">
        <title>novel species isolated from a fishpond in China.</title>
        <authorList>
            <person name="Lu H."/>
            <person name="Cai Z."/>
        </authorList>
    </citation>
    <scope>NUCLEOTIDE SEQUENCE</scope>
    <source>
        <strain evidence="4">JCM 30855</strain>
    </source>
</reference>
<feature type="transmembrane region" description="Helical" evidence="2">
    <location>
        <begin position="158"/>
        <end position="179"/>
    </location>
</feature>
<evidence type="ECO:0000256" key="1">
    <source>
        <dbReference type="SAM" id="MobiDB-lite"/>
    </source>
</evidence>
<dbReference type="GO" id="GO:0080120">
    <property type="term" value="P:CAAX-box protein maturation"/>
    <property type="evidence" value="ECO:0007669"/>
    <property type="project" value="UniProtKB-ARBA"/>
</dbReference>
<keyword evidence="4" id="KW-0645">Protease</keyword>
<evidence type="ECO:0000313" key="5">
    <source>
        <dbReference type="Proteomes" id="UP000664654"/>
    </source>
</evidence>
<keyword evidence="2" id="KW-1133">Transmembrane helix</keyword>
<dbReference type="PANTHER" id="PTHR39430">
    <property type="entry name" value="MEMBRANE-ASSOCIATED PROTEASE-RELATED"/>
    <property type="match status" value="1"/>
</dbReference>
<feature type="transmembrane region" description="Helical" evidence="2">
    <location>
        <begin position="221"/>
        <end position="241"/>
    </location>
</feature>
<keyword evidence="4" id="KW-0482">Metalloprotease</keyword>
<dbReference type="AlphaFoldDB" id="A0A939IPR0"/>
<feature type="transmembrane region" description="Helical" evidence="2">
    <location>
        <begin position="191"/>
        <end position="209"/>
    </location>
</feature>
<dbReference type="EMBL" id="JAFKCV010000007">
    <property type="protein sequence ID" value="MBN7826140.1"/>
    <property type="molecule type" value="Genomic_DNA"/>
</dbReference>
<dbReference type="Proteomes" id="UP000664654">
    <property type="component" value="Unassembled WGS sequence"/>
</dbReference>
<protein>
    <submittedName>
        <fullName evidence="4">CPBP family intramembrane metalloprotease</fullName>
    </submittedName>
</protein>
<keyword evidence="4" id="KW-0378">Hydrolase</keyword>
<comment type="caution">
    <text evidence="4">The sequence shown here is derived from an EMBL/GenBank/DDBJ whole genome shotgun (WGS) entry which is preliminary data.</text>
</comment>
<feature type="region of interest" description="Disordered" evidence="1">
    <location>
        <begin position="1"/>
        <end position="41"/>
    </location>
</feature>
<dbReference type="InterPro" id="IPR003675">
    <property type="entry name" value="Rce1/LyrA-like_dom"/>
</dbReference>
<accession>A0A939IPR0</accession>
<evidence type="ECO:0000259" key="3">
    <source>
        <dbReference type="Pfam" id="PF02517"/>
    </source>
</evidence>
<feature type="domain" description="CAAX prenyl protease 2/Lysostaphin resistance protein A-like" evidence="3">
    <location>
        <begin position="161"/>
        <end position="257"/>
    </location>
</feature>
<dbReference type="PANTHER" id="PTHR39430:SF1">
    <property type="entry name" value="PROTEASE"/>
    <property type="match status" value="1"/>
</dbReference>
<feature type="transmembrane region" description="Helical" evidence="2">
    <location>
        <begin position="51"/>
        <end position="70"/>
    </location>
</feature>
<dbReference type="RefSeq" id="WP_206574256.1">
    <property type="nucleotide sequence ID" value="NZ_JAFKCV010000007.1"/>
</dbReference>
<evidence type="ECO:0000256" key="2">
    <source>
        <dbReference type="SAM" id="Phobius"/>
    </source>
</evidence>
<dbReference type="Pfam" id="PF02517">
    <property type="entry name" value="Rce1-like"/>
    <property type="match status" value="1"/>
</dbReference>
<evidence type="ECO:0000313" key="4">
    <source>
        <dbReference type="EMBL" id="MBN7826140.1"/>
    </source>
</evidence>
<sequence>MNKQNLLADPRPSLSHDAQESSSENASADPQPKPSGTQPGAKRHLSILKAILVELLLGGAAVIGAIVVYRQGLLPILDAALQLDPELLSALRRMGIPLVAVLGYWAYVRWFEKRDVTELRLQPFNLLLGGLSGALLVVLPITLLFALGAYELMQFRGFSSALLGVGVLIVVAATLEELIYRCLLFRVLERGWGTGIALIAQSLVFALMHMGNLAQGEVSDVATMLVSVTLLGLLWSGVYVLTRNLWVAVANHACWNFTILLCGVPLSGNEDWRALAPFESRYAGPDWLTGGMFGPENSLLVILTVSVATGVLLRTAKRRGAFLKPRI</sequence>
<feature type="transmembrane region" description="Helical" evidence="2">
    <location>
        <begin position="90"/>
        <end position="111"/>
    </location>
</feature>
<keyword evidence="2" id="KW-0812">Transmembrane</keyword>
<proteinExistence type="predicted"/>